<dbReference type="EMBL" id="BMIB01000004">
    <property type="protein sequence ID" value="GGH78370.1"/>
    <property type="molecule type" value="Genomic_DNA"/>
</dbReference>
<keyword evidence="3" id="KW-1185">Reference proteome</keyword>
<reference evidence="2" key="2">
    <citation type="submission" date="2020-09" db="EMBL/GenBank/DDBJ databases">
        <authorList>
            <person name="Sun Q."/>
            <person name="Zhou Y."/>
        </authorList>
    </citation>
    <scope>NUCLEOTIDE SEQUENCE</scope>
    <source>
        <strain evidence="2">CGMCC 1.15290</strain>
    </source>
</reference>
<keyword evidence="1" id="KW-0812">Transmembrane</keyword>
<reference evidence="2" key="1">
    <citation type="journal article" date="2014" name="Int. J. Syst. Evol. Microbiol.">
        <title>Complete genome sequence of Corynebacterium casei LMG S-19264T (=DSM 44701T), isolated from a smear-ripened cheese.</title>
        <authorList>
            <consortium name="US DOE Joint Genome Institute (JGI-PGF)"/>
            <person name="Walter F."/>
            <person name="Albersmeier A."/>
            <person name="Kalinowski J."/>
            <person name="Ruckert C."/>
        </authorList>
    </citation>
    <scope>NUCLEOTIDE SEQUENCE</scope>
    <source>
        <strain evidence="2">CGMCC 1.15290</strain>
    </source>
</reference>
<evidence type="ECO:0000313" key="3">
    <source>
        <dbReference type="Proteomes" id="UP000627292"/>
    </source>
</evidence>
<protein>
    <submittedName>
        <fullName evidence="2">Uncharacterized protein</fullName>
    </submittedName>
</protein>
<dbReference type="AlphaFoldDB" id="A0A917J1Z0"/>
<name>A0A917J1Z0_9BACT</name>
<organism evidence="2 3">
    <name type="scientific">Filimonas zeae</name>
    <dbReference type="NCBI Taxonomy" id="1737353"/>
    <lineage>
        <taxon>Bacteria</taxon>
        <taxon>Pseudomonadati</taxon>
        <taxon>Bacteroidota</taxon>
        <taxon>Chitinophagia</taxon>
        <taxon>Chitinophagales</taxon>
        <taxon>Chitinophagaceae</taxon>
        <taxon>Filimonas</taxon>
    </lineage>
</organism>
<dbReference type="Proteomes" id="UP000627292">
    <property type="component" value="Unassembled WGS sequence"/>
</dbReference>
<accession>A0A917J1Z0</accession>
<evidence type="ECO:0000256" key="1">
    <source>
        <dbReference type="SAM" id="Phobius"/>
    </source>
</evidence>
<comment type="caution">
    <text evidence="2">The sequence shown here is derived from an EMBL/GenBank/DDBJ whole genome shotgun (WGS) entry which is preliminary data.</text>
</comment>
<feature type="transmembrane region" description="Helical" evidence="1">
    <location>
        <begin position="72"/>
        <end position="93"/>
    </location>
</feature>
<dbReference type="RefSeq" id="WP_188956820.1">
    <property type="nucleotide sequence ID" value="NZ_BMIB01000004.1"/>
</dbReference>
<gene>
    <name evidence="2" type="ORF">GCM10011379_46160</name>
</gene>
<sequence>MEHLEQIAWSKADADLLRMIYDIDKWSPRMLNAVANELSKRGLLPDDLDIYRKQKIAEEEVLLNNGKSANKMGLIIGWLTSFSIIGAFIGYYYSQYTINSRYTGKSYYCYNNSSRKVARAMMVTSSVLSIASIVYIFRHQ</sequence>
<feature type="transmembrane region" description="Helical" evidence="1">
    <location>
        <begin position="117"/>
        <end position="137"/>
    </location>
</feature>
<keyword evidence="1" id="KW-1133">Transmembrane helix</keyword>
<keyword evidence="1" id="KW-0472">Membrane</keyword>
<evidence type="ECO:0000313" key="2">
    <source>
        <dbReference type="EMBL" id="GGH78370.1"/>
    </source>
</evidence>
<proteinExistence type="predicted"/>